<gene>
    <name evidence="1" type="ORF">P2L57_09770</name>
</gene>
<dbReference type="Proteomes" id="UP001220022">
    <property type="component" value="Unassembled WGS sequence"/>
</dbReference>
<proteinExistence type="predicted"/>
<comment type="caution">
    <text evidence="1">The sequence shown here is derived from an EMBL/GenBank/DDBJ whole genome shotgun (WGS) entry which is preliminary data.</text>
</comment>
<evidence type="ECO:0000313" key="1">
    <source>
        <dbReference type="EMBL" id="MDF2256002.1"/>
    </source>
</evidence>
<dbReference type="EMBL" id="JARHTQ010000005">
    <property type="protein sequence ID" value="MDF2256002.1"/>
    <property type="molecule type" value="Genomic_DNA"/>
</dbReference>
<evidence type="ECO:0000313" key="2">
    <source>
        <dbReference type="Proteomes" id="UP001220022"/>
    </source>
</evidence>
<name>A0ABT5YWM6_9ACTN</name>
<reference evidence="1 2" key="1">
    <citation type="submission" date="2023-03" db="EMBL/GenBank/DDBJ databases">
        <title>Draft genome sequence of type strain Streptomyces ferralitis JCM 14344.</title>
        <authorList>
            <person name="Klaysubun C."/>
            <person name="Duangmal K."/>
        </authorList>
    </citation>
    <scope>NUCLEOTIDE SEQUENCE [LARGE SCALE GENOMIC DNA]</scope>
    <source>
        <strain evidence="1 2">JCM 14344</strain>
    </source>
</reference>
<sequence>MLAQFVVFDGFDSLDVIAPFQVFSAARARTARVDVELACADCAITRPPR</sequence>
<organism evidence="1 2">
    <name type="scientific">Streptantibioticus ferralitis</name>
    <dbReference type="NCBI Taxonomy" id="236510"/>
    <lineage>
        <taxon>Bacteria</taxon>
        <taxon>Bacillati</taxon>
        <taxon>Actinomycetota</taxon>
        <taxon>Actinomycetes</taxon>
        <taxon>Kitasatosporales</taxon>
        <taxon>Streptomycetaceae</taxon>
        <taxon>Streptantibioticus</taxon>
    </lineage>
</organism>
<keyword evidence="2" id="KW-1185">Reference proteome</keyword>
<dbReference type="InterPro" id="IPR029062">
    <property type="entry name" value="Class_I_gatase-like"/>
</dbReference>
<dbReference type="Gene3D" id="3.40.50.880">
    <property type="match status" value="1"/>
</dbReference>
<accession>A0ABT5YWM6</accession>
<protein>
    <submittedName>
        <fullName evidence="1">Uncharacterized protein</fullName>
    </submittedName>
</protein>
<dbReference type="RefSeq" id="WP_275811499.1">
    <property type="nucleotide sequence ID" value="NZ_BAAANM010000018.1"/>
</dbReference>